<dbReference type="AlphaFoldDB" id="V2X2M8"/>
<keyword evidence="2" id="KW-1185">Reference proteome</keyword>
<dbReference type="OrthoDB" id="3027018at2759"/>
<dbReference type="EMBL" id="AWSO01000852">
    <property type="protein sequence ID" value="ESK87031.1"/>
    <property type="molecule type" value="Genomic_DNA"/>
</dbReference>
<dbReference type="Proteomes" id="UP000017559">
    <property type="component" value="Unassembled WGS sequence"/>
</dbReference>
<comment type="caution">
    <text evidence="1">The sequence shown here is derived from an EMBL/GenBank/DDBJ whole genome shotgun (WGS) entry which is preliminary data.</text>
</comment>
<dbReference type="Gene3D" id="1.20.1280.50">
    <property type="match status" value="1"/>
</dbReference>
<sequence>MMTNDNFDLKASNPYLLALELCRDCHFTYPPEPNPFIPLIEPSIKEKPIMKSPCAEDEIVRCDGELHRLRGLMRALERSRVALWALKERMRGIKSNLHPQTALLRQIFLTCESPNWYLRAAQPTCHTVLFLGDGSATDPEPCFDKSQAHFTTTSIRPIESADTNNYRENLSGRANQSLLENSLDFCCQYCSSALPTKPNSLISRIIEYIQQKPVNYVAPDHEIPIAEALTREAEDELSACHVVLDGLRSPCRRLERRRAALWTLKQRLHGMVRPSIRWLPPELLLRVFLMCENPELGAEAAQPTAETVLLLSHVCSGWRGLAFSQSILWTNIRICFGDRGHATDRIHAFTKFCLEKSRTRPLNIFFDTHRRSFLTPPPPPHHPLLFEVLKHSARWRDVTLNIQGTDVVPLPDALPVLESLRIRRPMISILATSRQELVSGTHSISTPSLRQLETRVGVEGHSRILTRLDTRNLVRLSTSESHIGIILDVMRTTPALLELSLLSLLYLPRGTPIPNYMVTSHLHSLNMQYIAASGVFFEHVTLPSLMSLQISRPTSDRDDVLSILIQFIQRSRPPLAVLIIEDVSFITEGLFNVMNLLPSVSTLRLCDSATGHPDRQVINRTMIRGLTISPGSPEAILLPNLANIELYATFSTFNDVELLEMVRSRRVGMAGVKRIQSFKLQCRRRDLSDRTREQLESLKDIGLMVNITHGGMENRF</sequence>
<proteinExistence type="predicted"/>
<dbReference type="SUPFAM" id="SSF52047">
    <property type="entry name" value="RNI-like"/>
    <property type="match status" value="1"/>
</dbReference>
<protein>
    <submittedName>
        <fullName evidence="1">Uncharacterized protein</fullName>
    </submittedName>
</protein>
<evidence type="ECO:0000313" key="2">
    <source>
        <dbReference type="Proteomes" id="UP000017559"/>
    </source>
</evidence>
<organism evidence="1 2">
    <name type="scientific">Moniliophthora roreri (strain MCA 2997)</name>
    <name type="common">Cocoa frosty pod rot fungus</name>
    <name type="synonym">Crinipellis roreri</name>
    <dbReference type="NCBI Taxonomy" id="1381753"/>
    <lineage>
        <taxon>Eukaryota</taxon>
        <taxon>Fungi</taxon>
        <taxon>Dikarya</taxon>
        <taxon>Basidiomycota</taxon>
        <taxon>Agaricomycotina</taxon>
        <taxon>Agaricomycetes</taxon>
        <taxon>Agaricomycetidae</taxon>
        <taxon>Agaricales</taxon>
        <taxon>Marasmiineae</taxon>
        <taxon>Marasmiaceae</taxon>
        <taxon>Moniliophthora</taxon>
    </lineage>
</organism>
<name>V2X2M8_MONRO</name>
<dbReference type="KEGG" id="mrr:Moror_11991"/>
<accession>V2X2M8</accession>
<evidence type="ECO:0000313" key="1">
    <source>
        <dbReference type="EMBL" id="ESK87031.1"/>
    </source>
</evidence>
<reference evidence="1 2" key="1">
    <citation type="journal article" date="2014" name="BMC Genomics">
        <title>Genome and secretome analysis of the hemibiotrophic fungal pathogen, Moniliophthora roreri, which causes frosty pod rot disease of cacao: mechanisms of the biotrophic and necrotrophic phases.</title>
        <authorList>
            <person name="Meinhardt L.W."/>
            <person name="Costa G.G.L."/>
            <person name="Thomazella D.P.T."/>
            <person name="Teixeira P.J.P.L."/>
            <person name="Carazzolle M.F."/>
            <person name="Schuster S.C."/>
            <person name="Carlson J.E."/>
            <person name="Guiltinan M.J."/>
            <person name="Mieczkowski P."/>
            <person name="Farmer A."/>
            <person name="Ramaraj T."/>
            <person name="Crozier J."/>
            <person name="Davis R.E."/>
            <person name="Shao J."/>
            <person name="Melnick R.L."/>
            <person name="Pereira G.A.G."/>
            <person name="Bailey B.A."/>
        </authorList>
    </citation>
    <scope>NUCLEOTIDE SEQUENCE [LARGE SCALE GENOMIC DNA]</scope>
    <source>
        <strain evidence="1 2">MCA 2997</strain>
    </source>
</reference>
<gene>
    <name evidence="1" type="ORF">Moror_11991</name>
</gene>
<dbReference type="HOGENOM" id="CLU_018544_12_3_1"/>